<feature type="transmembrane region" description="Helical" evidence="9">
    <location>
        <begin position="414"/>
        <end position="435"/>
    </location>
</feature>
<dbReference type="CDD" id="cd04433">
    <property type="entry name" value="AFD_class_I"/>
    <property type="match status" value="1"/>
</dbReference>
<dbReference type="Gene3D" id="1.20.1250.20">
    <property type="entry name" value="MFS general substrate transporter like domains"/>
    <property type="match status" value="1"/>
</dbReference>
<dbReference type="Pfam" id="PF00501">
    <property type="entry name" value="AMP-binding"/>
    <property type="match status" value="1"/>
</dbReference>
<dbReference type="InterPro" id="IPR020846">
    <property type="entry name" value="MFS_dom"/>
</dbReference>
<feature type="transmembrane region" description="Helical" evidence="9">
    <location>
        <begin position="119"/>
        <end position="139"/>
    </location>
</feature>
<evidence type="ECO:0000256" key="5">
    <source>
        <dbReference type="ARBA" id="ARBA00022553"/>
    </source>
</evidence>
<dbReference type="GO" id="GO:0005351">
    <property type="term" value="F:carbohydrate:proton symporter activity"/>
    <property type="evidence" value="ECO:0007669"/>
    <property type="project" value="TreeGrafter"/>
</dbReference>
<protein>
    <submittedName>
        <fullName evidence="11">Nrps</fullName>
    </submittedName>
</protein>
<dbReference type="InterPro" id="IPR005829">
    <property type="entry name" value="Sugar_transporter_CS"/>
</dbReference>
<comment type="similarity">
    <text evidence="2">Belongs to the major facilitator superfamily. Sugar transporter (TC 2.A.1.1) family.</text>
</comment>
<dbReference type="InterPro" id="IPR042099">
    <property type="entry name" value="ANL_N_sf"/>
</dbReference>
<keyword evidence="4" id="KW-0596">Phosphopantetheine</keyword>
<dbReference type="InterPro" id="IPR009081">
    <property type="entry name" value="PP-bd_ACP"/>
</dbReference>
<keyword evidence="12" id="KW-1185">Reference proteome</keyword>
<dbReference type="Gene3D" id="3.30.559.10">
    <property type="entry name" value="Chloramphenicol acetyltransferase-like domain"/>
    <property type="match status" value="1"/>
</dbReference>
<dbReference type="SUPFAM" id="SSF103473">
    <property type="entry name" value="MFS general substrate transporter"/>
    <property type="match status" value="1"/>
</dbReference>
<feature type="transmembrane region" description="Helical" evidence="9">
    <location>
        <begin position="373"/>
        <end position="393"/>
    </location>
</feature>
<dbReference type="Gene3D" id="1.10.1200.10">
    <property type="entry name" value="ACP-like"/>
    <property type="match status" value="1"/>
</dbReference>
<keyword evidence="6 9" id="KW-0812">Transmembrane</keyword>
<feature type="transmembrane region" description="Helical" evidence="9">
    <location>
        <begin position="12"/>
        <end position="34"/>
    </location>
</feature>
<dbReference type="PANTHER" id="PTHR48022:SF38">
    <property type="entry name" value="MAJOR FACILITATOR SUPERFAMILY (MFS) PROFILE DOMAIN-CONTAINING PROTEIN-RELATED"/>
    <property type="match status" value="1"/>
</dbReference>
<gene>
    <name evidence="11" type="ORF">FKW77_009724</name>
</gene>
<evidence type="ECO:0000256" key="6">
    <source>
        <dbReference type="ARBA" id="ARBA00022692"/>
    </source>
</evidence>
<evidence type="ECO:0000256" key="2">
    <source>
        <dbReference type="ARBA" id="ARBA00010992"/>
    </source>
</evidence>
<dbReference type="PROSITE" id="PS50850">
    <property type="entry name" value="MFS"/>
    <property type="match status" value="1"/>
</dbReference>
<keyword evidence="7 9" id="KW-1133">Transmembrane helix</keyword>
<dbReference type="InterPro" id="IPR003663">
    <property type="entry name" value="Sugar/inositol_transpt"/>
</dbReference>
<feature type="transmembrane region" description="Helical" evidence="9">
    <location>
        <begin position="343"/>
        <end position="367"/>
    </location>
</feature>
<feature type="transmembrane region" description="Helical" evidence="9">
    <location>
        <begin position="312"/>
        <end position="336"/>
    </location>
</feature>
<evidence type="ECO:0000256" key="7">
    <source>
        <dbReference type="ARBA" id="ARBA00022989"/>
    </source>
</evidence>
<feature type="transmembrane region" description="Helical" evidence="9">
    <location>
        <begin position="441"/>
        <end position="462"/>
    </location>
</feature>
<keyword evidence="8 9" id="KW-0472">Membrane</keyword>
<dbReference type="STRING" id="50376.A0A517KXD7"/>
<dbReference type="PANTHER" id="PTHR48022">
    <property type="entry name" value="PLASTIDIC GLUCOSE TRANSPORTER 4"/>
    <property type="match status" value="1"/>
</dbReference>
<feature type="domain" description="Major facilitator superfamily (MFS) profile" evidence="10">
    <location>
        <begin position="16"/>
        <end position="466"/>
    </location>
</feature>
<evidence type="ECO:0000256" key="3">
    <source>
        <dbReference type="ARBA" id="ARBA00022448"/>
    </source>
</evidence>
<evidence type="ECO:0000256" key="4">
    <source>
        <dbReference type="ARBA" id="ARBA00022450"/>
    </source>
</evidence>
<evidence type="ECO:0000256" key="8">
    <source>
        <dbReference type="ARBA" id="ARBA00023136"/>
    </source>
</evidence>
<dbReference type="Gene3D" id="3.30.559.30">
    <property type="entry name" value="Nonribosomal peptide synthetase, condensation domain"/>
    <property type="match status" value="1"/>
</dbReference>
<feature type="transmembrane region" description="Helical" evidence="9">
    <location>
        <begin position="151"/>
        <end position="172"/>
    </location>
</feature>
<dbReference type="GO" id="GO:0016020">
    <property type="term" value="C:membrane"/>
    <property type="evidence" value="ECO:0007669"/>
    <property type="project" value="UniProtKB-SubCell"/>
</dbReference>
<dbReference type="SUPFAM" id="SSF52777">
    <property type="entry name" value="CoA-dependent acyltransferases"/>
    <property type="match status" value="2"/>
</dbReference>
<dbReference type="InterPro" id="IPR036736">
    <property type="entry name" value="ACP-like_sf"/>
</dbReference>
<evidence type="ECO:0000313" key="11">
    <source>
        <dbReference type="EMBL" id="QDS68049.1"/>
    </source>
</evidence>
<dbReference type="Gene3D" id="3.30.300.30">
    <property type="match status" value="1"/>
</dbReference>
<accession>A0A517KXD7</accession>
<comment type="subcellular location">
    <subcellularLocation>
        <location evidence="1">Membrane</location>
        <topology evidence="1">Multi-pass membrane protein</topology>
    </subcellularLocation>
</comment>
<evidence type="ECO:0000313" key="12">
    <source>
        <dbReference type="Proteomes" id="UP000316270"/>
    </source>
</evidence>
<dbReference type="PROSITE" id="PS00216">
    <property type="entry name" value="SUGAR_TRANSPORT_1"/>
    <property type="match status" value="1"/>
</dbReference>
<dbReference type="SUPFAM" id="SSF56801">
    <property type="entry name" value="Acetyl-CoA synthetase-like"/>
    <property type="match status" value="1"/>
</dbReference>
<dbReference type="Gene3D" id="3.40.50.12780">
    <property type="entry name" value="N-terminal domain of ligase-like"/>
    <property type="match status" value="1"/>
</dbReference>
<dbReference type="PRINTS" id="PR00171">
    <property type="entry name" value="SUGRTRNSPORT"/>
</dbReference>
<keyword evidence="3" id="KW-0813">Transport</keyword>
<sequence length="1668" mass="182726">MLGLSTLIVNPYNLSVVVFVAIGTISTAYGLAVIGSTVGQPNFYTYFDLATAGTPGYVHTTNIIGALNGVNSAGAIAGCIHNSWSADKFGRKRTMQIGSLILILGGVLCAGAVDLAMFLVGRFIAGWGAGVLACVVPMYQAEVSTPETRGAMVSITGIMYAFGYSLAGWLGFACYFMSPTSPNAAFSWRFPLAFQCLFPIILLCGSNLIPFSPRWLLSQNRREEAFEIVKRLHATANDTNHIKAREEFYLIEKQYEVDASLPNRRFELFRTPANRRRALVGFLLMFGDQFLGIFVMTNYGVLIYQSLGLTGFIPLLLNALWTSFTIIGNTWTALYIDRFGRRTFLLIGAIGCVVSVTFLCALTAEYLGTDNVAGLRAAVFFIFFYIVWWCFFVDATQYVYLAEIFPNHLRSSGVAFGLSAFYLASEVTLVGAPVALNAIGWKFYLVLICPSIVYIILIYFMFPETKGRTLEEIGALFGDEHIASACHEQSTAMAEALSEVYGKPLPPNIPSLWESFSSSAEKYPETIALIATHQPPNLLGLFSQPLNNEQYQKKPYLRWTYKEFRHAIERTKFGLQAIGVHEEMPVLTFLTNCAEYFLVLHAANRIGAVLAPINPKNLANKEEITHMIKVIMSGCPRQRAVVVVQDASIAKQIDALPISDGAIKIILQHDTETSISTNGTPRESGSWMPFEQVMAMSDGESIINGQTTHASADQAIFFTSGTTSLPKGVRLPATRISSLLEMRGFRRDMNAGDKWCLVLPNNHVMAHIVSNASFSVGAAVVLAGSAFVPTVMMDTLFREQCTHATIVPTMLHALIGIKAAQGQKLNHLKHVVFGGSLLTPATLTSCIKELGAEAVENAYGMTEGALISTGKQTNPMTMVKGDDVSVGSVLAGTAMKCCLPNEIIPVPRGVPGEIHFHSESLGNANYIGMESDDFYNDTQGRRWFKTGDQAVIDHDGRIFIVGRYKDMIIRGGENISPAAIETAIGLMPQMKGALVQVVAAPDDIAGEVPVAVIQGEVTPELAQSVQDAVVKAMGTIYVPDEVISLNQLGLADFPRTMAGKIQKTKVTALVRNYRAEQEAVTSAGTDSQLESDVKSIWAKAIGIPLANLRIDDPLSEVADSITVMRVRDKIKRQTGKTLSLAEMAESGTINGQIKMLKSQPAADVKEATHRRVIRQGPPGVEDMAHLTEDPDLFEPTKKVISDTLAVHGLGWEDVEDVIPAYDFADVMAEMGDFDSWGFKMALMPNSIDKKRLRTALETMLKNNRMLASFLVWDKQALESDLALHVSIRQDKKLFDIVIQDEGTVETVEELSAKALKYPYPEHALFPGPLFRALIYYVEETKSAALITNVSHAVIDASYSQIYSEDFDRALAGSTNLPEHLDYKIWADSYHSLRTSPEARAGTKWHLKRLKTISSHKKALWPPIPNRAKYDPTAQSTEDGYKTSFEVPNILTLRKAHPNLTAIIILKAALALLNTHKTGHTHALFSNLEAARTTFPFLPKSVRATGNWEATDVAGPTIESVINLIPIDPAETVLAFLERMQQDQLNLTKYASSPWREMMHSLGPEAGNLIPQVTTTQIFNWVPGFGTTGTNPYTHFRLVNAVVRPLVGFALNAGLGGEKNCTFFMHLRGDAFSVSELRGLAGELEGIVRWICEGGNWGRGVGEVEVGLG</sequence>
<keyword evidence="5" id="KW-0597">Phosphoprotein</keyword>
<evidence type="ECO:0000256" key="1">
    <source>
        <dbReference type="ARBA" id="ARBA00004141"/>
    </source>
</evidence>
<evidence type="ECO:0000259" key="10">
    <source>
        <dbReference type="PROSITE" id="PS50850"/>
    </source>
</evidence>
<feature type="transmembrane region" description="Helical" evidence="9">
    <location>
        <begin position="278"/>
        <end position="300"/>
    </location>
</feature>
<dbReference type="Pfam" id="PF00083">
    <property type="entry name" value="Sugar_tr"/>
    <property type="match status" value="1"/>
</dbReference>
<dbReference type="InterPro" id="IPR023213">
    <property type="entry name" value="CAT-like_dom_sf"/>
</dbReference>
<dbReference type="InterPro" id="IPR050360">
    <property type="entry name" value="MFS_Sugar_Transporters"/>
</dbReference>
<dbReference type="Pfam" id="PF00550">
    <property type="entry name" value="PP-binding"/>
    <property type="match status" value="1"/>
</dbReference>
<dbReference type="EMBL" id="CP042185">
    <property type="protein sequence ID" value="QDS68049.1"/>
    <property type="molecule type" value="Genomic_DNA"/>
</dbReference>
<dbReference type="InterPro" id="IPR005828">
    <property type="entry name" value="MFS_sugar_transport-like"/>
</dbReference>
<dbReference type="Proteomes" id="UP000316270">
    <property type="component" value="Chromosome 1"/>
</dbReference>
<dbReference type="InterPro" id="IPR045851">
    <property type="entry name" value="AMP-bd_C_sf"/>
</dbReference>
<dbReference type="InterPro" id="IPR000873">
    <property type="entry name" value="AMP-dep_synth/lig_dom"/>
</dbReference>
<dbReference type="OrthoDB" id="10253869at2759"/>
<dbReference type="NCBIfam" id="TIGR00879">
    <property type="entry name" value="SP"/>
    <property type="match status" value="1"/>
</dbReference>
<feature type="transmembrane region" description="Helical" evidence="9">
    <location>
        <begin position="772"/>
        <end position="792"/>
    </location>
</feature>
<organism evidence="11 12">
    <name type="scientific">Venturia effusa</name>
    <dbReference type="NCBI Taxonomy" id="50376"/>
    <lineage>
        <taxon>Eukaryota</taxon>
        <taxon>Fungi</taxon>
        <taxon>Dikarya</taxon>
        <taxon>Ascomycota</taxon>
        <taxon>Pezizomycotina</taxon>
        <taxon>Dothideomycetes</taxon>
        <taxon>Pleosporomycetidae</taxon>
        <taxon>Venturiales</taxon>
        <taxon>Venturiaceae</taxon>
        <taxon>Venturia</taxon>
    </lineage>
</organism>
<dbReference type="InterPro" id="IPR036259">
    <property type="entry name" value="MFS_trans_sf"/>
</dbReference>
<name>A0A517KXD7_9PEZI</name>
<reference evidence="11 12" key="1">
    <citation type="submission" date="2019-07" db="EMBL/GenBank/DDBJ databases">
        <title>Finished genome of Venturia effusa.</title>
        <authorList>
            <person name="Young C.A."/>
            <person name="Cox M.P."/>
            <person name="Ganley A.R.D."/>
            <person name="David W.J."/>
        </authorList>
    </citation>
    <scope>NUCLEOTIDE SEQUENCE [LARGE SCALE GENOMIC DNA]</scope>
    <source>
        <strain evidence="12">albino</strain>
    </source>
</reference>
<feature type="transmembrane region" description="Helical" evidence="9">
    <location>
        <begin position="192"/>
        <end position="212"/>
    </location>
</feature>
<evidence type="ECO:0000256" key="9">
    <source>
        <dbReference type="SAM" id="Phobius"/>
    </source>
</evidence>
<dbReference type="SUPFAM" id="SSF47336">
    <property type="entry name" value="ACP-like"/>
    <property type="match status" value="1"/>
</dbReference>
<dbReference type="InterPro" id="IPR020845">
    <property type="entry name" value="AMP-binding_CS"/>
</dbReference>
<proteinExistence type="inferred from homology"/>
<dbReference type="PROSITE" id="PS00455">
    <property type="entry name" value="AMP_BINDING"/>
    <property type="match status" value="1"/>
</dbReference>
<feature type="transmembrane region" description="Helical" evidence="9">
    <location>
        <begin position="97"/>
        <end position="113"/>
    </location>
</feature>